<dbReference type="InterPro" id="IPR037103">
    <property type="entry name" value="Tubulin/FtsZ-like_C"/>
</dbReference>
<dbReference type="GO" id="GO:0003924">
    <property type="term" value="F:GTPase activity"/>
    <property type="evidence" value="ECO:0007669"/>
    <property type="project" value="InterPro"/>
</dbReference>
<dbReference type="InterPro" id="IPR020805">
    <property type="entry name" value="Cell_div_FtsZ_CS"/>
</dbReference>
<dbReference type="Gene3D" id="3.30.1330.20">
    <property type="entry name" value="Tubulin/FtsZ, C-terminal domain"/>
    <property type="match status" value="1"/>
</dbReference>
<comment type="similarity">
    <text evidence="1">Belongs to the FtsZ family.</text>
</comment>
<dbReference type="PANTHER" id="PTHR30314:SF3">
    <property type="entry name" value="MITOCHONDRIAL DIVISION PROTEIN FSZA"/>
    <property type="match status" value="1"/>
</dbReference>
<dbReference type="GO" id="GO:0005737">
    <property type="term" value="C:cytoplasm"/>
    <property type="evidence" value="ECO:0007669"/>
    <property type="project" value="TreeGrafter"/>
</dbReference>
<dbReference type="InterPro" id="IPR000158">
    <property type="entry name" value="Cell_div_FtsZ"/>
</dbReference>
<dbReference type="InterPro" id="IPR045061">
    <property type="entry name" value="FtsZ/CetZ"/>
</dbReference>
<keyword evidence="6" id="KW-0131">Cell cycle</keyword>
<gene>
    <name evidence="6" type="primary">ftsZ_17</name>
    <name evidence="6" type="ORF">SDC9_30964</name>
</gene>
<dbReference type="HAMAP" id="MF_00909">
    <property type="entry name" value="FtsZ"/>
    <property type="match status" value="1"/>
</dbReference>
<dbReference type="NCBIfam" id="TIGR00065">
    <property type="entry name" value="ftsZ"/>
    <property type="match status" value="1"/>
</dbReference>
<dbReference type="CDD" id="cd02201">
    <property type="entry name" value="FtsZ_type1"/>
    <property type="match status" value="1"/>
</dbReference>
<dbReference type="PRINTS" id="PR00423">
    <property type="entry name" value="CELLDVISFTSZ"/>
</dbReference>
<keyword evidence="3" id="KW-0342">GTP-binding</keyword>
<protein>
    <submittedName>
        <fullName evidence="6">Cell division protein FtsZ</fullName>
    </submittedName>
</protein>
<dbReference type="InterPro" id="IPR008280">
    <property type="entry name" value="Tub_FtsZ_C"/>
</dbReference>
<dbReference type="FunFam" id="3.40.50.1440:FF:000001">
    <property type="entry name" value="Cell division protein FtsZ"/>
    <property type="match status" value="1"/>
</dbReference>
<dbReference type="InterPro" id="IPR018316">
    <property type="entry name" value="Tubulin/FtsZ_2-layer-sand-dom"/>
</dbReference>
<evidence type="ECO:0000313" key="6">
    <source>
        <dbReference type="EMBL" id="MPL84998.1"/>
    </source>
</evidence>
<dbReference type="Pfam" id="PF00091">
    <property type="entry name" value="Tubulin"/>
    <property type="match status" value="1"/>
</dbReference>
<keyword evidence="6" id="KW-0132">Cell division</keyword>
<sequence>MEDILPLVDLPMIDPAIIKVIGVGGGGGNAVNHMYNQGFRDVSFVVCNTDNQALQNSPVPLKIQLGAGLGAGGNPEVARQAAEESIDRIKSVLKDNTKMVFITAGMGGGTGTGASPVVAQAAHELGILTVGIVTIPFAFEGSLKIRQALEGVAALSEHVDALLVINNEKLREIFADLELSNAFAKADDVLTNAARGIAEIITVPGYINTDFADVYTILSKGNVAIMNTGYASGEKRITKAIQDALNSPLLNTNDVSGASKVLLNLYCSSAQEYQIKMEEVKEINDFMASIGEDIQVIWGAAFDDSLGENVKITLIATGYDVSDIPGMPASAKKRIRQQTVLKTVTFDGDNEITEEPEVEQSVEPARPDIEKSIQTYYSSSLDKSKPVQPELPIEIDEEIETISLDLEDLDDEKVLQKAENIPSWKRKLGLK</sequence>
<dbReference type="InterPro" id="IPR024757">
    <property type="entry name" value="FtsZ_C"/>
</dbReference>
<dbReference type="SMART" id="SM00864">
    <property type="entry name" value="Tubulin"/>
    <property type="match status" value="1"/>
</dbReference>
<dbReference type="SUPFAM" id="SSF52490">
    <property type="entry name" value="Tubulin nucleotide-binding domain-like"/>
    <property type="match status" value="1"/>
</dbReference>
<dbReference type="SMART" id="SM00865">
    <property type="entry name" value="Tubulin_C"/>
    <property type="match status" value="1"/>
</dbReference>
<evidence type="ECO:0000256" key="2">
    <source>
        <dbReference type="ARBA" id="ARBA00022741"/>
    </source>
</evidence>
<name>A0A644V0Y6_9ZZZZ</name>
<dbReference type="GO" id="GO:0005525">
    <property type="term" value="F:GTP binding"/>
    <property type="evidence" value="ECO:0007669"/>
    <property type="project" value="UniProtKB-KW"/>
</dbReference>
<dbReference type="InterPro" id="IPR003008">
    <property type="entry name" value="Tubulin_FtsZ_GTPase"/>
</dbReference>
<organism evidence="6">
    <name type="scientific">bioreactor metagenome</name>
    <dbReference type="NCBI Taxonomy" id="1076179"/>
    <lineage>
        <taxon>unclassified sequences</taxon>
        <taxon>metagenomes</taxon>
        <taxon>ecological metagenomes</taxon>
    </lineage>
</organism>
<keyword evidence="2" id="KW-0547">Nucleotide-binding</keyword>
<dbReference type="PANTHER" id="PTHR30314">
    <property type="entry name" value="CELL DIVISION PROTEIN FTSZ-RELATED"/>
    <property type="match status" value="1"/>
</dbReference>
<proteinExistence type="inferred from homology"/>
<feature type="domain" description="Tubulin/FtsZ GTPase" evidence="4">
    <location>
        <begin position="17"/>
        <end position="205"/>
    </location>
</feature>
<dbReference type="GO" id="GO:0051301">
    <property type="term" value="P:cell division"/>
    <property type="evidence" value="ECO:0007669"/>
    <property type="project" value="UniProtKB-KW"/>
</dbReference>
<dbReference type="AlphaFoldDB" id="A0A644V0Y6"/>
<evidence type="ECO:0000259" key="4">
    <source>
        <dbReference type="SMART" id="SM00864"/>
    </source>
</evidence>
<accession>A0A644V0Y6</accession>
<evidence type="ECO:0000256" key="3">
    <source>
        <dbReference type="ARBA" id="ARBA00023134"/>
    </source>
</evidence>
<dbReference type="Gene3D" id="3.40.50.1440">
    <property type="entry name" value="Tubulin/FtsZ, GTPase domain"/>
    <property type="match status" value="1"/>
</dbReference>
<dbReference type="InterPro" id="IPR036525">
    <property type="entry name" value="Tubulin/FtsZ_GTPase_sf"/>
</dbReference>
<feature type="domain" description="Tubulin/FtsZ 2-layer sandwich" evidence="5">
    <location>
        <begin position="207"/>
        <end position="328"/>
    </location>
</feature>
<dbReference type="GO" id="GO:0032153">
    <property type="term" value="C:cell division site"/>
    <property type="evidence" value="ECO:0007669"/>
    <property type="project" value="TreeGrafter"/>
</dbReference>
<comment type="caution">
    <text evidence="6">The sequence shown here is derived from an EMBL/GenBank/DDBJ whole genome shotgun (WGS) entry which is preliminary data.</text>
</comment>
<dbReference type="PROSITE" id="PS01135">
    <property type="entry name" value="FTSZ_2"/>
    <property type="match status" value="1"/>
</dbReference>
<dbReference type="EMBL" id="VSSQ01000198">
    <property type="protein sequence ID" value="MPL84998.1"/>
    <property type="molecule type" value="Genomic_DNA"/>
</dbReference>
<dbReference type="SUPFAM" id="SSF55307">
    <property type="entry name" value="Tubulin C-terminal domain-like"/>
    <property type="match status" value="1"/>
</dbReference>
<reference evidence="6" key="1">
    <citation type="submission" date="2019-08" db="EMBL/GenBank/DDBJ databases">
        <authorList>
            <person name="Kucharzyk K."/>
            <person name="Murdoch R.W."/>
            <person name="Higgins S."/>
            <person name="Loffler F."/>
        </authorList>
    </citation>
    <scope>NUCLEOTIDE SEQUENCE</scope>
</reference>
<evidence type="ECO:0000256" key="1">
    <source>
        <dbReference type="ARBA" id="ARBA00009690"/>
    </source>
</evidence>
<evidence type="ECO:0000259" key="5">
    <source>
        <dbReference type="SMART" id="SM00865"/>
    </source>
</evidence>
<dbReference type="Pfam" id="PF12327">
    <property type="entry name" value="FtsZ_C"/>
    <property type="match status" value="1"/>
</dbReference>